<dbReference type="EC" id="4.2.1.46" evidence="4 7"/>
<evidence type="ECO:0000313" key="9">
    <source>
        <dbReference type="EMBL" id="HHO73141.1"/>
    </source>
</evidence>
<evidence type="ECO:0000256" key="4">
    <source>
        <dbReference type="ARBA" id="ARBA00011990"/>
    </source>
</evidence>
<dbReference type="Gene3D" id="3.90.25.10">
    <property type="entry name" value="UDP-galactose 4-epimerase, domain 1"/>
    <property type="match status" value="1"/>
</dbReference>
<dbReference type="SUPFAM" id="SSF51735">
    <property type="entry name" value="NAD(P)-binding Rossmann-fold domains"/>
    <property type="match status" value="1"/>
</dbReference>
<comment type="cofactor">
    <cofactor evidence="2 7">
        <name>NAD(+)</name>
        <dbReference type="ChEBI" id="CHEBI:57540"/>
    </cofactor>
</comment>
<organism evidence="9">
    <name type="scientific">Thermocrinis ruber</name>
    <dbReference type="NCBI Taxonomy" id="75906"/>
    <lineage>
        <taxon>Bacteria</taxon>
        <taxon>Pseudomonadati</taxon>
        <taxon>Aquificota</taxon>
        <taxon>Aquificia</taxon>
        <taxon>Aquificales</taxon>
        <taxon>Aquificaceae</taxon>
        <taxon>Thermocrinis</taxon>
    </lineage>
</organism>
<evidence type="ECO:0000256" key="3">
    <source>
        <dbReference type="ARBA" id="ARBA00008178"/>
    </source>
</evidence>
<keyword evidence="5" id="KW-0520">NAD</keyword>
<dbReference type="InterPro" id="IPR016040">
    <property type="entry name" value="NAD(P)-bd_dom"/>
</dbReference>
<dbReference type="PANTHER" id="PTHR43000">
    <property type="entry name" value="DTDP-D-GLUCOSE 4,6-DEHYDRATASE-RELATED"/>
    <property type="match status" value="1"/>
</dbReference>
<dbReference type="InterPro" id="IPR005888">
    <property type="entry name" value="dTDP_Gluc_deHydtase"/>
</dbReference>
<name>A0A7C5SVL0_9AQUI</name>
<dbReference type="Pfam" id="PF16363">
    <property type="entry name" value="GDP_Man_Dehyd"/>
    <property type="match status" value="1"/>
</dbReference>
<dbReference type="NCBIfam" id="TIGR01181">
    <property type="entry name" value="dTDP_gluc_dehyt"/>
    <property type="match status" value="1"/>
</dbReference>
<evidence type="ECO:0000259" key="8">
    <source>
        <dbReference type="Pfam" id="PF16363"/>
    </source>
</evidence>
<comment type="similarity">
    <text evidence="3 7">Belongs to the NAD(P)-dependent epimerase/dehydratase family. dTDP-glucose dehydratase subfamily.</text>
</comment>
<dbReference type="CDD" id="cd05246">
    <property type="entry name" value="dTDP_GD_SDR_e"/>
    <property type="match status" value="1"/>
</dbReference>
<protein>
    <recommendedName>
        <fullName evidence="4 7">dTDP-glucose 4,6-dehydratase</fullName>
        <ecNumber evidence="4 7">4.2.1.46</ecNumber>
    </recommendedName>
</protein>
<sequence length="330" mass="37994">MKVLVTGGAGFIGSAFVRQAVKEGWDVAVLDALTYAGDLERLKEVDGKYKFYHGDLVERKVVFDALEDFRPEVVVHFAAESHVDRSILDPLRFIRSNVEGTLNLLDASREFKIERFINISTDEVYGELGEEGYFTEESPLNPNSPYSVSKAGADMLGRAYYRTYKLPVITVRPSNNYGPWQYPEKLIPVIILKALRDEPIPVYGNGMNVRQWLYVEDCAEAVLKIVKEGKEGEIYNVAGPEEKRNIEVVKTILRLMNKPESLIKFVKDRPGHDYRYAMKAEKIKRELSWEPKVGFEEGINKTVEWYLSHLDWVKKIEGELRKFWQLVYQS</sequence>
<dbReference type="GO" id="GO:0009225">
    <property type="term" value="P:nucleotide-sugar metabolic process"/>
    <property type="evidence" value="ECO:0007669"/>
    <property type="project" value="InterPro"/>
</dbReference>
<evidence type="ECO:0000256" key="7">
    <source>
        <dbReference type="RuleBase" id="RU004473"/>
    </source>
</evidence>
<dbReference type="InterPro" id="IPR036291">
    <property type="entry name" value="NAD(P)-bd_dom_sf"/>
</dbReference>
<reference evidence="9" key="1">
    <citation type="journal article" date="2020" name="mSystems">
        <title>Genome- and Community-Level Interaction Insights into Carbon Utilization and Element Cycling Functions of Hydrothermarchaeota in Hydrothermal Sediment.</title>
        <authorList>
            <person name="Zhou Z."/>
            <person name="Liu Y."/>
            <person name="Xu W."/>
            <person name="Pan J."/>
            <person name="Luo Z.H."/>
            <person name="Li M."/>
        </authorList>
    </citation>
    <scope>NUCLEOTIDE SEQUENCE [LARGE SCALE GENOMIC DNA]</scope>
    <source>
        <strain evidence="9">SpSt-114</strain>
    </source>
</reference>
<proteinExistence type="inferred from homology"/>
<evidence type="ECO:0000256" key="6">
    <source>
        <dbReference type="ARBA" id="ARBA00023239"/>
    </source>
</evidence>
<dbReference type="AlphaFoldDB" id="A0A7C5SVL0"/>
<accession>A0A7C5SVL0</accession>
<comment type="catalytic activity">
    <reaction evidence="1 7">
        <text>dTDP-alpha-D-glucose = dTDP-4-dehydro-6-deoxy-alpha-D-glucose + H2O</text>
        <dbReference type="Rhea" id="RHEA:17221"/>
        <dbReference type="ChEBI" id="CHEBI:15377"/>
        <dbReference type="ChEBI" id="CHEBI:57477"/>
        <dbReference type="ChEBI" id="CHEBI:57649"/>
        <dbReference type="EC" id="4.2.1.46"/>
    </reaction>
</comment>
<comment type="caution">
    <text evidence="9">The sequence shown here is derived from an EMBL/GenBank/DDBJ whole genome shotgun (WGS) entry which is preliminary data.</text>
</comment>
<evidence type="ECO:0000256" key="5">
    <source>
        <dbReference type="ARBA" id="ARBA00023027"/>
    </source>
</evidence>
<dbReference type="EMBL" id="DSAC01000009">
    <property type="protein sequence ID" value="HHO73141.1"/>
    <property type="molecule type" value="Genomic_DNA"/>
</dbReference>
<keyword evidence="6 7" id="KW-0456">Lyase</keyword>
<dbReference type="Gene3D" id="3.40.50.720">
    <property type="entry name" value="NAD(P)-binding Rossmann-like Domain"/>
    <property type="match status" value="1"/>
</dbReference>
<evidence type="ECO:0000256" key="1">
    <source>
        <dbReference type="ARBA" id="ARBA00001539"/>
    </source>
</evidence>
<gene>
    <name evidence="9" type="primary">rfbB</name>
    <name evidence="9" type="ORF">ENN04_00665</name>
</gene>
<feature type="domain" description="NAD(P)-binding" evidence="8">
    <location>
        <begin position="4"/>
        <end position="302"/>
    </location>
</feature>
<dbReference type="GO" id="GO:0008460">
    <property type="term" value="F:dTDP-glucose 4,6-dehydratase activity"/>
    <property type="evidence" value="ECO:0007669"/>
    <property type="project" value="UniProtKB-EC"/>
</dbReference>
<evidence type="ECO:0000256" key="2">
    <source>
        <dbReference type="ARBA" id="ARBA00001911"/>
    </source>
</evidence>